<protein>
    <submittedName>
        <fullName evidence="2">Uncharacterized protein</fullName>
    </submittedName>
</protein>
<evidence type="ECO:0000313" key="2">
    <source>
        <dbReference type="EMBL" id="KAL3273607.1"/>
    </source>
</evidence>
<proteinExistence type="predicted"/>
<dbReference type="AlphaFoldDB" id="A0ABD2N4X2"/>
<comment type="caution">
    <text evidence="2">The sequence shown here is derived from an EMBL/GenBank/DDBJ whole genome shotgun (WGS) entry which is preliminary data.</text>
</comment>
<feature type="compositionally biased region" description="Acidic residues" evidence="1">
    <location>
        <begin position="36"/>
        <end position="48"/>
    </location>
</feature>
<feature type="region of interest" description="Disordered" evidence="1">
    <location>
        <begin position="27"/>
        <end position="55"/>
    </location>
</feature>
<dbReference type="EMBL" id="JABFTP020000062">
    <property type="protein sequence ID" value="KAL3273607.1"/>
    <property type="molecule type" value="Genomic_DNA"/>
</dbReference>
<dbReference type="Proteomes" id="UP001516400">
    <property type="component" value="Unassembled WGS sequence"/>
</dbReference>
<evidence type="ECO:0000313" key="3">
    <source>
        <dbReference type="Proteomes" id="UP001516400"/>
    </source>
</evidence>
<accession>A0ABD2N4X2</accession>
<organism evidence="2 3">
    <name type="scientific">Cryptolaemus montrouzieri</name>
    <dbReference type="NCBI Taxonomy" id="559131"/>
    <lineage>
        <taxon>Eukaryota</taxon>
        <taxon>Metazoa</taxon>
        <taxon>Ecdysozoa</taxon>
        <taxon>Arthropoda</taxon>
        <taxon>Hexapoda</taxon>
        <taxon>Insecta</taxon>
        <taxon>Pterygota</taxon>
        <taxon>Neoptera</taxon>
        <taxon>Endopterygota</taxon>
        <taxon>Coleoptera</taxon>
        <taxon>Polyphaga</taxon>
        <taxon>Cucujiformia</taxon>
        <taxon>Coccinelloidea</taxon>
        <taxon>Coccinellidae</taxon>
        <taxon>Scymninae</taxon>
        <taxon>Scymnini</taxon>
        <taxon>Cryptolaemus</taxon>
    </lineage>
</organism>
<evidence type="ECO:0000256" key="1">
    <source>
        <dbReference type="SAM" id="MobiDB-lite"/>
    </source>
</evidence>
<name>A0ABD2N4X2_9CUCU</name>
<reference evidence="2 3" key="1">
    <citation type="journal article" date="2021" name="BMC Biol.">
        <title>Horizontally acquired antibacterial genes associated with adaptive radiation of ladybird beetles.</title>
        <authorList>
            <person name="Li H.S."/>
            <person name="Tang X.F."/>
            <person name="Huang Y.H."/>
            <person name="Xu Z.Y."/>
            <person name="Chen M.L."/>
            <person name="Du X.Y."/>
            <person name="Qiu B.Y."/>
            <person name="Chen P.T."/>
            <person name="Zhang W."/>
            <person name="Slipinski A."/>
            <person name="Escalona H.E."/>
            <person name="Waterhouse R.M."/>
            <person name="Zwick A."/>
            <person name="Pang H."/>
        </authorList>
    </citation>
    <scope>NUCLEOTIDE SEQUENCE [LARGE SCALE GENOMIC DNA]</scope>
    <source>
        <strain evidence="2">SYSU2018</strain>
    </source>
</reference>
<gene>
    <name evidence="2" type="ORF">HHI36_015039</name>
</gene>
<sequence>MSRSHEEEMKHLQKLYGELMSDEDIDVADPYADCNISDEYEPSESESSNDDHKILPKKAERLKKLELNEMFPFAQGTNIQKTIEPIISNFTIEFDESEQEDDEKSVSNLNWDTIDESKLKKFDFEVEEMGMKTEYYAEYNRDPYLFFKLFITDEIIIYFDEQTNIYAQQKLAQQPTNPKTKSKPWFLTDCEEMERFLGSLFGWDY</sequence>
<keyword evidence="3" id="KW-1185">Reference proteome</keyword>